<dbReference type="InterPro" id="IPR040079">
    <property type="entry name" value="Glutathione_S-Trfase"/>
</dbReference>
<accession>A0A6S6Y3R7</accession>
<dbReference type="CDD" id="cd03205">
    <property type="entry name" value="GST_C_6"/>
    <property type="match status" value="1"/>
</dbReference>
<dbReference type="AlphaFoldDB" id="A0A6S6Y3R7"/>
<proteinExistence type="predicted"/>
<feature type="domain" description="GST N-terminal" evidence="1">
    <location>
        <begin position="37"/>
        <end position="116"/>
    </location>
</feature>
<dbReference type="PANTHER" id="PTHR44051">
    <property type="entry name" value="GLUTATHIONE S-TRANSFERASE-RELATED"/>
    <property type="match status" value="1"/>
</dbReference>
<sequence>MAPHGPCPPQADSAGVGQLDRHGEAAVVYLIHRKLKNTMKLIGSITSPYVRKARIVLAEKKIEYEFIIESPGSPGSTVANFNPLARIPVLILDDETPVFDSPVIVEYLDNSAPNNKLMPQPSRERMEVKRWEALADGVLDAAVENRYASLLDDALQNRSSIARNDAVIIRSLDFMERELGDKPWCMGTHFSLADIAVGSALGYLDFRFPRIDWHGTHPGLHKMFDKLMQRPSFQDTVPST</sequence>
<feature type="domain" description="GST C-terminal" evidence="2">
    <location>
        <begin position="121"/>
        <end position="240"/>
    </location>
</feature>
<dbReference type="Gene3D" id="3.40.30.10">
    <property type="entry name" value="Glutaredoxin"/>
    <property type="match status" value="1"/>
</dbReference>
<dbReference type="PANTHER" id="PTHR44051:SF8">
    <property type="entry name" value="GLUTATHIONE S-TRANSFERASE GSTA"/>
    <property type="match status" value="1"/>
</dbReference>
<organism evidence="3 4">
    <name type="scientific">Denitratisoma oestradiolicum</name>
    <dbReference type="NCBI Taxonomy" id="311182"/>
    <lineage>
        <taxon>Bacteria</taxon>
        <taxon>Pseudomonadati</taxon>
        <taxon>Pseudomonadota</taxon>
        <taxon>Betaproteobacteria</taxon>
        <taxon>Nitrosomonadales</taxon>
        <taxon>Sterolibacteriaceae</taxon>
        <taxon>Denitratisoma</taxon>
    </lineage>
</organism>
<evidence type="ECO:0000313" key="4">
    <source>
        <dbReference type="Proteomes" id="UP000515733"/>
    </source>
</evidence>
<dbReference type="SFLD" id="SFLDG00358">
    <property type="entry name" value="Main_(cytGST)"/>
    <property type="match status" value="1"/>
</dbReference>
<protein>
    <submittedName>
        <fullName evidence="3">Uncharacterized GST-like protein YibF</fullName>
    </submittedName>
</protein>
<dbReference type="EMBL" id="LR778301">
    <property type="protein sequence ID" value="CAB1370047.1"/>
    <property type="molecule type" value="Genomic_DNA"/>
</dbReference>
<dbReference type="Gene3D" id="1.20.1050.10">
    <property type="match status" value="1"/>
</dbReference>
<dbReference type="InterPro" id="IPR036249">
    <property type="entry name" value="Thioredoxin-like_sf"/>
</dbReference>
<dbReference type="SFLD" id="SFLDS00019">
    <property type="entry name" value="Glutathione_Transferase_(cytos"/>
    <property type="match status" value="1"/>
</dbReference>
<reference evidence="3 4" key="1">
    <citation type="submission" date="2020-03" db="EMBL/GenBank/DDBJ databases">
        <authorList>
            <consortium name="Genoscope - CEA"/>
            <person name="William W."/>
        </authorList>
    </citation>
    <scope>NUCLEOTIDE SEQUENCE [LARGE SCALE GENOMIC DNA]</scope>
    <source>
        <strain evidence="4">DSM 16959</strain>
    </source>
</reference>
<dbReference type="InterPro" id="IPR004045">
    <property type="entry name" value="Glutathione_S-Trfase_N"/>
</dbReference>
<evidence type="ECO:0000259" key="2">
    <source>
        <dbReference type="PROSITE" id="PS50405"/>
    </source>
</evidence>
<dbReference type="InterPro" id="IPR036282">
    <property type="entry name" value="Glutathione-S-Trfase_C_sf"/>
</dbReference>
<evidence type="ECO:0000313" key="3">
    <source>
        <dbReference type="EMBL" id="CAB1370047.1"/>
    </source>
</evidence>
<dbReference type="InterPro" id="IPR010987">
    <property type="entry name" value="Glutathione-S-Trfase_C-like"/>
</dbReference>
<keyword evidence="4" id="KW-1185">Reference proteome</keyword>
<dbReference type="Pfam" id="PF13410">
    <property type="entry name" value="GST_C_2"/>
    <property type="match status" value="1"/>
</dbReference>
<dbReference type="KEGG" id="doe:DENOEST_2888"/>
<dbReference type="PROSITE" id="PS50404">
    <property type="entry name" value="GST_NTER"/>
    <property type="match status" value="1"/>
</dbReference>
<dbReference type="Pfam" id="PF13409">
    <property type="entry name" value="GST_N_2"/>
    <property type="match status" value="1"/>
</dbReference>
<name>A0A6S6Y3R7_9PROT</name>
<dbReference type="SUPFAM" id="SSF47616">
    <property type="entry name" value="GST C-terminal domain-like"/>
    <property type="match status" value="1"/>
</dbReference>
<dbReference type="PROSITE" id="PS50405">
    <property type="entry name" value="GST_CTER"/>
    <property type="match status" value="1"/>
</dbReference>
<dbReference type="Proteomes" id="UP000515733">
    <property type="component" value="Chromosome"/>
</dbReference>
<dbReference type="SUPFAM" id="SSF52833">
    <property type="entry name" value="Thioredoxin-like"/>
    <property type="match status" value="1"/>
</dbReference>
<evidence type="ECO:0000259" key="1">
    <source>
        <dbReference type="PROSITE" id="PS50404"/>
    </source>
</evidence>
<gene>
    <name evidence="3" type="primary">yibF</name>
    <name evidence="3" type="ORF">DENOEST_2888</name>
</gene>